<dbReference type="GO" id="GO:0046873">
    <property type="term" value="F:metal ion transmembrane transporter activity"/>
    <property type="evidence" value="ECO:0007669"/>
    <property type="project" value="InterPro"/>
</dbReference>
<keyword evidence="5 7" id="KW-0472">Membrane</keyword>
<evidence type="ECO:0000256" key="7">
    <source>
        <dbReference type="SAM" id="Phobius"/>
    </source>
</evidence>
<dbReference type="CDD" id="cd12827">
    <property type="entry name" value="EcCorA_ZntB-like_u2"/>
    <property type="match status" value="1"/>
</dbReference>
<dbReference type="InterPro" id="IPR045861">
    <property type="entry name" value="CorA_cytoplasmic_dom"/>
</dbReference>
<sequence>MLTYYRSIGGKLNLIDEYIDGCWISAIAPTPQELLDVSRETGLPLDLLQYPLDPDERARFERDDGHVLVVLQTSKRLNEEGGIPYDTVPLGILHTDHCIVTVCSQDNPAIQDVTAGLVRQIRTAKKNRLTLQIFLRAAQRFLIDLRRIDKMIDAAEDRLESATRNQELLDLLNIEKSLVYFKTALKANEVMMERLKRERLFDMYEDDQDLLNDVIIENQQAVEMTDIAQSILGVTMNTFAAVINNNVNGVVRILTVTTILVAIPTLVTSIFGMNVPLPAQGREWAVWVVLVLAFGISVGVGLLFRKLRWL</sequence>
<dbReference type="EMBL" id="QJSX01000015">
    <property type="protein sequence ID" value="PYE51138.1"/>
    <property type="molecule type" value="Genomic_DNA"/>
</dbReference>
<comment type="similarity">
    <text evidence="2">Belongs to the CorA metal ion transporter (MIT) (TC 1.A.35) family.</text>
</comment>
<evidence type="ECO:0000256" key="5">
    <source>
        <dbReference type="ARBA" id="ARBA00023136"/>
    </source>
</evidence>
<reference evidence="8 9" key="1">
    <citation type="submission" date="2018-06" db="EMBL/GenBank/DDBJ databases">
        <title>Genomic Encyclopedia of Type Strains, Phase IV (KMG-IV): sequencing the most valuable type-strain genomes for metagenomic binning, comparative biology and taxonomic classification.</title>
        <authorList>
            <person name="Goeker M."/>
        </authorList>
    </citation>
    <scope>NUCLEOTIDE SEQUENCE [LARGE SCALE GENOMIC DNA]</scope>
    <source>
        <strain evidence="8 9">DSM 18048</strain>
    </source>
</reference>
<evidence type="ECO:0000313" key="9">
    <source>
        <dbReference type="Proteomes" id="UP000248326"/>
    </source>
</evidence>
<accession>A0A318SEF9</accession>
<dbReference type="PANTHER" id="PTHR47891:SF2">
    <property type="entry name" value="MAGNESIUM AND COBALT TRANSPORTER"/>
    <property type="match status" value="1"/>
</dbReference>
<keyword evidence="6" id="KW-0175">Coiled coil</keyword>
<dbReference type="GO" id="GO:0016020">
    <property type="term" value="C:membrane"/>
    <property type="evidence" value="ECO:0007669"/>
    <property type="project" value="UniProtKB-SubCell"/>
</dbReference>
<dbReference type="AlphaFoldDB" id="A0A318SEF9"/>
<proteinExistence type="inferred from homology"/>
<dbReference type="Gene3D" id="3.30.460.20">
    <property type="entry name" value="CorA soluble domain-like"/>
    <property type="match status" value="1"/>
</dbReference>
<feature type="transmembrane region" description="Helical" evidence="7">
    <location>
        <begin position="284"/>
        <end position="304"/>
    </location>
</feature>
<evidence type="ECO:0000256" key="2">
    <source>
        <dbReference type="ARBA" id="ARBA00009765"/>
    </source>
</evidence>
<keyword evidence="3 7" id="KW-0812">Transmembrane</keyword>
<dbReference type="InterPro" id="IPR047199">
    <property type="entry name" value="CorA-like"/>
</dbReference>
<dbReference type="SUPFAM" id="SSF144083">
    <property type="entry name" value="Magnesium transport protein CorA, transmembrane region"/>
    <property type="match status" value="1"/>
</dbReference>
<organism evidence="8 9">
    <name type="scientific">Deinococcus yavapaiensis KR-236</name>
    <dbReference type="NCBI Taxonomy" id="694435"/>
    <lineage>
        <taxon>Bacteria</taxon>
        <taxon>Thermotogati</taxon>
        <taxon>Deinococcota</taxon>
        <taxon>Deinococci</taxon>
        <taxon>Deinococcales</taxon>
        <taxon>Deinococcaceae</taxon>
        <taxon>Deinococcus</taxon>
    </lineage>
</organism>
<comment type="caution">
    <text evidence="8">The sequence shown here is derived from an EMBL/GenBank/DDBJ whole genome shotgun (WGS) entry which is preliminary data.</text>
</comment>
<dbReference type="SUPFAM" id="SSF143865">
    <property type="entry name" value="CorA soluble domain-like"/>
    <property type="match status" value="1"/>
</dbReference>
<feature type="coiled-coil region" evidence="6">
    <location>
        <begin position="145"/>
        <end position="172"/>
    </location>
</feature>
<keyword evidence="9" id="KW-1185">Reference proteome</keyword>
<evidence type="ECO:0000313" key="8">
    <source>
        <dbReference type="EMBL" id="PYE51138.1"/>
    </source>
</evidence>
<keyword evidence="4 7" id="KW-1133">Transmembrane helix</keyword>
<dbReference type="OrthoDB" id="9803416at2"/>
<dbReference type="Gene3D" id="1.20.58.340">
    <property type="entry name" value="Magnesium transport protein CorA, transmembrane region"/>
    <property type="match status" value="2"/>
</dbReference>
<protein>
    <submittedName>
        <fullName evidence="8">Magnesium transporter</fullName>
    </submittedName>
</protein>
<evidence type="ECO:0000256" key="1">
    <source>
        <dbReference type="ARBA" id="ARBA00004141"/>
    </source>
</evidence>
<dbReference type="InterPro" id="IPR002523">
    <property type="entry name" value="MgTranspt_CorA/ZnTranspt_ZntB"/>
</dbReference>
<evidence type="ECO:0000256" key="3">
    <source>
        <dbReference type="ARBA" id="ARBA00022692"/>
    </source>
</evidence>
<dbReference type="Pfam" id="PF01544">
    <property type="entry name" value="CorA"/>
    <property type="match status" value="1"/>
</dbReference>
<dbReference type="PANTHER" id="PTHR47891">
    <property type="entry name" value="TRANSPORTER-RELATED"/>
    <property type="match status" value="1"/>
</dbReference>
<name>A0A318SEF9_9DEIO</name>
<dbReference type="InterPro" id="IPR045863">
    <property type="entry name" value="CorA_TM1_TM2"/>
</dbReference>
<feature type="transmembrane region" description="Helical" evidence="7">
    <location>
        <begin position="253"/>
        <end position="272"/>
    </location>
</feature>
<gene>
    <name evidence="8" type="ORF">DES52_11570</name>
</gene>
<evidence type="ECO:0000256" key="4">
    <source>
        <dbReference type="ARBA" id="ARBA00022989"/>
    </source>
</evidence>
<dbReference type="Proteomes" id="UP000248326">
    <property type="component" value="Unassembled WGS sequence"/>
</dbReference>
<comment type="subcellular location">
    <subcellularLocation>
        <location evidence="1">Membrane</location>
        <topology evidence="1">Multi-pass membrane protein</topology>
    </subcellularLocation>
</comment>
<evidence type="ECO:0000256" key="6">
    <source>
        <dbReference type="SAM" id="Coils"/>
    </source>
</evidence>
<dbReference type="RefSeq" id="WP_110888046.1">
    <property type="nucleotide sequence ID" value="NZ_QJSX01000015.1"/>
</dbReference>